<name>A0A1F8GUC6_9BACT</name>
<evidence type="ECO:0000256" key="7">
    <source>
        <dbReference type="RuleBase" id="RU003653"/>
    </source>
</evidence>
<dbReference type="PANTHER" id="PTHR43330">
    <property type="entry name" value="METHIONINE AMINOPEPTIDASE"/>
    <property type="match status" value="1"/>
</dbReference>
<dbReference type="Proteomes" id="UP000178444">
    <property type="component" value="Unassembled WGS sequence"/>
</dbReference>
<dbReference type="PANTHER" id="PTHR43330:SF27">
    <property type="entry name" value="METHIONINE AMINOPEPTIDASE"/>
    <property type="match status" value="1"/>
</dbReference>
<dbReference type="GO" id="GO:0046872">
    <property type="term" value="F:metal ion binding"/>
    <property type="evidence" value="ECO:0007669"/>
    <property type="project" value="UniProtKB-UniRule"/>
</dbReference>
<feature type="binding site" evidence="6">
    <location>
        <position position="233"/>
    </location>
    <ligand>
        <name>a divalent metal cation</name>
        <dbReference type="ChEBI" id="CHEBI:60240"/>
        <label>2</label>
        <note>catalytic</note>
    </ligand>
</feature>
<feature type="binding site" evidence="6">
    <location>
        <position position="202"/>
    </location>
    <ligand>
        <name>a divalent metal cation</name>
        <dbReference type="ChEBI" id="CHEBI:60240"/>
        <label>2</label>
        <note>catalytic</note>
    </ligand>
</feature>
<feature type="binding site" evidence="6">
    <location>
        <position position="104"/>
    </location>
    <ligand>
        <name>a divalent metal cation</name>
        <dbReference type="ChEBI" id="CHEBI:60240"/>
        <label>2</label>
        <note>catalytic</note>
    </ligand>
</feature>
<dbReference type="HAMAP" id="MF_01974">
    <property type="entry name" value="MetAP_1"/>
    <property type="match status" value="1"/>
</dbReference>
<dbReference type="GO" id="GO:0006508">
    <property type="term" value="P:proteolysis"/>
    <property type="evidence" value="ECO:0007669"/>
    <property type="project" value="UniProtKB-KW"/>
</dbReference>
<dbReference type="NCBIfam" id="TIGR00500">
    <property type="entry name" value="met_pdase_I"/>
    <property type="match status" value="1"/>
</dbReference>
<dbReference type="GO" id="GO:0005829">
    <property type="term" value="C:cytosol"/>
    <property type="evidence" value="ECO:0007669"/>
    <property type="project" value="TreeGrafter"/>
</dbReference>
<feature type="domain" description="Peptidase M24" evidence="8">
    <location>
        <begin position="11"/>
        <end position="240"/>
    </location>
</feature>
<dbReference type="PRINTS" id="PR00599">
    <property type="entry name" value="MAPEPTIDASE"/>
</dbReference>
<evidence type="ECO:0000256" key="4">
    <source>
        <dbReference type="ARBA" id="ARBA00022723"/>
    </source>
</evidence>
<reference evidence="9 10" key="1">
    <citation type="journal article" date="2016" name="Nat. Commun.">
        <title>Thousands of microbial genomes shed light on interconnected biogeochemical processes in an aquifer system.</title>
        <authorList>
            <person name="Anantharaman K."/>
            <person name="Brown C.T."/>
            <person name="Hug L.A."/>
            <person name="Sharon I."/>
            <person name="Castelle C.J."/>
            <person name="Probst A.J."/>
            <person name="Thomas B.C."/>
            <person name="Singh A."/>
            <person name="Wilkins M.J."/>
            <person name="Karaoz U."/>
            <person name="Brodie E.L."/>
            <person name="Williams K.H."/>
            <person name="Hubbard S.S."/>
            <person name="Banfield J.F."/>
        </authorList>
    </citation>
    <scope>NUCLEOTIDE SEQUENCE [LARGE SCALE GENOMIC DNA]</scope>
</reference>
<keyword evidence="2 6" id="KW-0031">Aminopeptidase</keyword>
<evidence type="ECO:0000256" key="1">
    <source>
        <dbReference type="ARBA" id="ARBA00002521"/>
    </source>
</evidence>
<dbReference type="InterPro" id="IPR002467">
    <property type="entry name" value="Pept_M24A_MAP1"/>
</dbReference>
<dbReference type="InterPro" id="IPR000994">
    <property type="entry name" value="Pept_M24"/>
</dbReference>
<evidence type="ECO:0000313" key="10">
    <source>
        <dbReference type="Proteomes" id="UP000178444"/>
    </source>
</evidence>
<dbReference type="EMBL" id="MGKO01000004">
    <property type="protein sequence ID" value="OGN28029.1"/>
    <property type="molecule type" value="Genomic_DNA"/>
</dbReference>
<evidence type="ECO:0000256" key="2">
    <source>
        <dbReference type="ARBA" id="ARBA00022438"/>
    </source>
</evidence>
<gene>
    <name evidence="6" type="primary">map</name>
    <name evidence="9" type="ORF">A2941_03275</name>
</gene>
<proteinExistence type="inferred from homology"/>
<dbReference type="GO" id="GO:0004239">
    <property type="term" value="F:initiator methionyl aminopeptidase activity"/>
    <property type="evidence" value="ECO:0007669"/>
    <property type="project" value="UniProtKB-UniRule"/>
</dbReference>
<dbReference type="Pfam" id="PF00557">
    <property type="entry name" value="Peptidase_M24"/>
    <property type="match status" value="1"/>
</dbReference>
<keyword evidence="3 6" id="KW-0645">Protease</keyword>
<dbReference type="EC" id="3.4.11.18" evidence="6 7"/>
<comment type="function">
    <text evidence="1 6">Removes the N-terminal methionine from nascent proteins. The N-terminal methionine is often cleaved when the second residue in the primary sequence is small and uncharged (Met-Ala-, Cys, Gly, Pro, Ser, Thr, or Val). Requires deformylation of the N(alpha)-formylated initiator methionine before it can be hydrolyzed.</text>
</comment>
<evidence type="ECO:0000256" key="3">
    <source>
        <dbReference type="ARBA" id="ARBA00022670"/>
    </source>
</evidence>
<organism evidence="9 10">
    <name type="scientific">Candidatus Yanofskybacteria bacterium RIFCSPLOWO2_01_FULL_49_17</name>
    <dbReference type="NCBI Taxonomy" id="1802700"/>
    <lineage>
        <taxon>Bacteria</taxon>
        <taxon>Candidatus Yanofskyibacteriota</taxon>
    </lineage>
</organism>
<comment type="catalytic activity">
    <reaction evidence="6 7">
        <text>Release of N-terminal amino acids, preferentially methionine, from peptides and arylamides.</text>
        <dbReference type="EC" id="3.4.11.18"/>
    </reaction>
</comment>
<keyword evidence="5 6" id="KW-0378">Hydrolase</keyword>
<evidence type="ECO:0000259" key="8">
    <source>
        <dbReference type="Pfam" id="PF00557"/>
    </source>
</evidence>
<dbReference type="InterPro" id="IPR036005">
    <property type="entry name" value="Creatinase/aminopeptidase-like"/>
</dbReference>
<accession>A0A1F8GUC6</accession>
<evidence type="ECO:0000313" key="9">
    <source>
        <dbReference type="EMBL" id="OGN28029.1"/>
    </source>
</evidence>
<keyword evidence="4 6" id="KW-0479">Metal-binding</keyword>
<feature type="binding site" evidence="6">
    <location>
        <position position="76"/>
    </location>
    <ligand>
        <name>substrate</name>
    </ligand>
</feature>
<comment type="similarity">
    <text evidence="6">Belongs to the peptidase M24A family. Methionine aminopeptidase type 1 subfamily.</text>
</comment>
<dbReference type="Gene3D" id="3.90.230.10">
    <property type="entry name" value="Creatinase/methionine aminopeptidase superfamily"/>
    <property type="match status" value="1"/>
</dbReference>
<protein>
    <recommendedName>
        <fullName evidence="6 7">Methionine aminopeptidase</fullName>
        <shortName evidence="6">MAP</shortName>
        <shortName evidence="6">MetAP</shortName>
        <ecNumber evidence="6 7">3.4.11.18</ecNumber>
    </recommendedName>
    <alternativeName>
        <fullName evidence="6">Peptidase M</fullName>
    </alternativeName>
</protein>
<dbReference type="CDD" id="cd01086">
    <property type="entry name" value="MetAP1"/>
    <property type="match status" value="1"/>
</dbReference>
<feature type="binding site" evidence="6">
    <location>
        <position position="175"/>
    </location>
    <ligand>
        <name>substrate</name>
    </ligand>
</feature>
<feature type="binding site" evidence="6">
    <location>
        <position position="233"/>
    </location>
    <ligand>
        <name>a divalent metal cation</name>
        <dbReference type="ChEBI" id="CHEBI:60240"/>
        <label>1</label>
    </ligand>
</feature>
<dbReference type="InterPro" id="IPR001714">
    <property type="entry name" value="Pept_M24_MAP"/>
</dbReference>
<comment type="cofactor">
    <cofactor evidence="6">
        <name>Co(2+)</name>
        <dbReference type="ChEBI" id="CHEBI:48828"/>
    </cofactor>
    <cofactor evidence="6">
        <name>Zn(2+)</name>
        <dbReference type="ChEBI" id="CHEBI:29105"/>
    </cofactor>
    <cofactor evidence="6">
        <name>Mn(2+)</name>
        <dbReference type="ChEBI" id="CHEBI:29035"/>
    </cofactor>
    <cofactor evidence="6">
        <name>Fe(2+)</name>
        <dbReference type="ChEBI" id="CHEBI:29033"/>
    </cofactor>
    <text evidence="6">Binds 2 divalent metal cations per subunit. Has a high-affinity and a low affinity metal-binding site. The true nature of the physiological cofactor is under debate. The enzyme is active with cobalt, zinc, manganese or divalent iron ions. Most likely, methionine aminopeptidases function as mononuclear Fe(2+)-metalloproteases under physiological conditions, and the catalytically relevant metal-binding site has been assigned to the histidine-containing high-affinity site.</text>
</comment>
<feature type="binding site" evidence="6">
    <location>
        <position position="104"/>
    </location>
    <ligand>
        <name>a divalent metal cation</name>
        <dbReference type="ChEBI" id="CHEBI:60240"/>
        <label>1</label>
    </ligand>
</feature>
<comment type="caution">
    <text evidence="9">The sequence shown here is derived from an EMBL/GenBank/DDBJ whole genome shotgun (WGS) entry which is preliminary data.</text>
</comment>
<comment type="subunit">
    <text evidence="6">Monomer.</text>
</comment>
<feature type="binding site" evidence="6">
    <location>
        <position position="168"/>
    </location>
    <ligand>
        <name>a divalent metal cation</name>
        <dbReference type="ChEBI" id="CHEBI:60240"/>
        <label>2</label>
        <note>catalytic</note>
    </ligand>
</feature>
<dbReference type="SUPFAM" id="SSF55920">
    <property type="entry name" value="Creatinase/aminopeptidase"/>
    <property type="match status" value="1"/>
</dbReference>
<dbReference type="GO" id="GO:0070006">
    <property type="term" value="F:metalloaminopeptidase activity"/>
    <property type="evidence" value="ECO:0007669"/>
    <property type="project" value="UniProtKB-UniRule"/>
</dbReference>
<sequence length="248" mass="26985">MKLKTPEEIEIMAEGGHILSDILDRLVVAAKPGTTTKELDDIARKLLKEAGAKSWFVDHEGFPASICTSINEEVVHGVPSDRILRSGDVLKIDFGVRYKGFNTDSARTVLVGEAKDAKKLKLISVTKRALDIGIEQAQVGNALKDIGREIQKYVESQDFNVVRELVGHGIGKDVHEPPQVLNYVSPGEGKEKLEPGLVIAIEPMVVAGHWKIEDGKDGFSFVTKDGGLAAQFEHTVAITKDGPLILTK</sequence>
<evidence type="ECO:0000256" key="6">
    <source>
        <dbReference type="HAMAP-Rule" id="MF_01974"/>
    </source>
</evidence>
<feature type="binding site" evidence="6">
    <location>
        <position position="93"/>
    </location>
    <ligand>
        <name>a divalent metal cation</name>
        <dbReference type="ChEBI" id="CHEBI:60240"/>
        <label>1</label>
    </ligand>
</feature>
<dbReference type="AlphaFoldDB" id="A0A1F8GUC6"/>
<evidence type="ECO:0000256" key="5">
    <source>
        <dbReference type="ARBA" id="ARBA00022801"/>
    </source>
</evidence>